<accession>A0A453NQZ7</accession>
<organism evidence="1 2">
    <name type="scientific">Aegilops tauschii subsp. strangulata</name>
    <name type="common">Goatgrass</name>
    <dbReference type="NCBI Taxonomy" id="200361"/>
    <lineage>
        <taxon>Eukaryota</taxon>
        <taxon>Viridiplantae</taxon>
        <taxon>Streptophyta</taxon>
        <taxon>Embryophyta</taxon>
        <taxon>Tracheophyta</taxon>
        <taxon>Spermatophyta</taxon>
        <taxon>Magnoliopsida</taxon>
        <taxon>Liliopsida</taxon>
        <taxon>Poales</taxon>
        <taxon>Poaceae</taxon>
        <taxon>BOP clade</taxon>
        <taxon>Pooideae</taxon>
        <taxon>Triticodae</taxon>
        <taxon>Triticeae</taxon>
        <taxon>Triticinae</taxon>
        <taxon>Aegilops</taxon>
    </lineage>
</organism>
<proteinExistence type="predicted"/>
<dbReference type="Proteomes" id="UP000015105">
    <property type="component" value="Chromosome 6D"/>
</dbReference>
<dbReference type="EnsemblPlants" id="AET6Gv20458100.1">
    <property type="protein sequence ID" value="AET6Gv20458100.1"/>
    <property type="gene ID" value="AET6Gv20458100"/>
</dbReference>
<evidence type="ECO:0000313" key="2">
    <source>
        <dbReference type="Proteomes" id="UP000015105"/>
    </source>
</evidence>
<protein>
    <submittedName>
        <fullName evidence="1">Uncharacterized protein</fullName>
    </submittedName>
</protein>
<keyword evidence="2" id="KW-1185">Reference proteome</keyword>
<name>A0A453NQZ7_AEGTS</name>
<reference evidence="2" key="1">
    <citation type="journal article" date="2014" name="Science">
        <title>Ancient hybridizations among the ancestral genomes of bread wheat.</title>
        <authorList>
            <consortium name="International Wheat Genome Sequencing Consortium,"/>
            <person name="Marcussen T."/>
            <person name="Sandve S.R."/>
            <person name="Heier L."/>
            <person name="Spannagl M."/>
            <person name="Pfeifer M."/>
            <person name="Jakobsen K.S."/>
            <person name="Wulff B.B."/>
            <person name="Steuernagel B."/>
            <person name="Mayer K.F."/>
            <person name="Olsen O.A."/>
        </authorList>
    </citation>
    <scope>NUCLEOTIDE SEQUENCE [LARGE SCALE GENOMIC DNA]</scope>
    <source>
        <strain evidence="2">cv. AL8/78</strain>
    </source>
</reference>
<dbReference type="Gramene" id="AET6Gv20458100.1">
    <property type="protein sequence ID" value="AET6Gv20458100.1"/>
    <property type="gene ID" value="AET6Gv20458100"/>
</dbReference>
<reference evidence="1" key="5">
    <citation type="journal article" date="2021" name="G3 (Bethesda)">
        <title>Aegilops tauschii genome assembly Aet v5.0 features greater sequence contiguity and improved annotation.</title>
        <authorList>
            <person name="Wang L."/>
            <person name="Zhu T."/>
            <person name="Rodriguez J.C."/>
            <person name="Deal K.R."/>
            <person name="Dubcovsky J."/>
            <person name="McGuire P.E."/>
            <person name="Lux T."/>
            <person name="Spannagl M."/>
            <person name="Mayer K.F.X."/>
            <person name="Baldrich P."/>
            <person name="Meyers B.C."/>
            <person name="Huo N."/>
            <person name="Gu Y.Q."/>
            <person name="Zhou H."/>
            <person name="Devos K.M."/>
            <person name="Bennetzen J.L."/>
            <person name="Unver T."/>
            <person name="Budak H."/>
            <person name="Gulick P.J."/>
            <person name="Galiba G."/>
            <person name="Kalapos B."/>
            <person name="Nelson D.R."/>
            <person name="Li P."/>
            <person name="You F.M."/>
            <person name="Luo M.C."/>
            <person name="Dvorak J."/>
        </authorList>
    </citation>
    <scope>NUCLEOTIDE SEQUENCE [LARGE SCALE GENOMIC DNA]</scope>
    <source>
        <strain evidence="1">cv. AL8/78</strain>
    </source>
</reference>
<reference evidence="1" key="3">
    <citation type="journal article" date="2017" name="Nature">
        <title>Genome sequence of the progenitor of the wheat D genome Aegilops tauschii.</title>
        <authorList>
            <person name="Luo M.C."/>
            <person name="Gu Y.Q."/>
            <person name="Puiu D."/>
            <person name="Wang H."/>
            <person name="Twardziok S.O."/>
            <person name="Deal K.R."/>
            <person name="Huo N."/>
            <person name="Zhu T."/>
            <person name="Wang L."/>
            <person name="Wang Y."/>
            <person name="McGuire P.E."/>
            <person name="Liu S."/>
            <person name="Long H."/>
            <person name="Ramasamy R.K."/>
            <person name="Rodriguez J.C."/>
            <person name="Van S.L."/>
            <person name="Yuan L."/>
            <person name="Wang Z."/>
            <person name="Xia Z."/>
            <person name="Xiao L."/>
            <person name="Anderson O.D."/>
            <person name="Ouyang S."/>
            <person name="Liang Y."/>
            <person name="Zimin A.V."/>
            <person name="Pertea G."/>
            <person name="Qi P."/>
            <person name="Bennetzen J.L."/>
            <person name="Dai X."/>
            <person name="Dawson M.W."/>
            <person name="Muller H.G."/>
            <person name="Kugler K."/>
            <person name="Rivarola-Duarte L."/>
            <person name="Spannagl M."/>
            <person name="Mayer K.F.X."/>
            <person name="Lu F.H."/>
            <person name="Bevan M.W."/>
            <person name="Leroy P."/>
            <person name="Li P."/>
            <person name="You F.M."/>
            <person name="Sun Q."/>
            <person name="Liu Z."/>
            <person name="Lyons E."/>
            <person name="Wicker T."/>
            <person name="Salzberg S.L."/>
            <person name="Devos K.M."/>
            <person name="Dvorak J."/>
        </authorList>
    </citation>
    <scope>NUCLEOTIDE SEQUENCE [LARGE SCALE GENOMIC DNA]</scope>
    <source>
        <strain evidence="1">cv. AL8/78</strain>
    </source>
</reference>
<reference evidence="1" key="4">
    <citation type="submission" date="2019-03" db="UniProtKB">
        <authorList>
            <consortium name="EnsemblPlants"/>
        </authorList>
    </citation>
    <scope>IDENTIFICATION</scope>
</reference>
<dbReference type="AlphaFoldDB" id="A0A453NQZ7"/>
<sequence>RVVRRQPVRHGPEPDVLLLHEAGQRALLRHAEAVLQRLPQLQLPRLPAAGGLGGPAYSVRVSSGVGVICMPAMVS</sequence>
<evidence type="ECO:0000313" key="1">
    <source>
        <dbReference type="EnsemblPlants" id="AET6Gv20458100.1"/>
    </source>
</evidence>
<reference evidence="2" key="2">
    <citation type="journal article" date="2017" name="Nat. Plants">
        <title>The Aegilops tauschii genome reveals multiple impacts of transposons.</title>
        <authorList>
            <person name="Zhao G."/>
            <person name="Zou C."/>
            <person name="Li K."/>
            <person name="Wang K."/>
            <person name="Li T."/>
            <person name="Gao L."/>
            <person name="Zhang X."/>
            <person name="Wang H."/>
            <person name="Yang Z."/>
            <person name="Liu X."/>
            <person name="Jiang W."/>
            <person name="Mao L."/>
            <person name="Kong X."/>
            <person name="Jiao Y."/>
            <person name="Jia J."/>
        </authorList>
    </citation>
    <scope>NUCLEOTIDE SEQUENCE [LARGE SCALE GENOMIC DNA]</scope>
    <source>
        <strain evidence="2">cv. AL8/78</strain>
    </source>
</reference>